<dbReference type="Gene3D" id="1.10.3550.10">
    <property type="entry name" value="eoxyguanosinetriphosphate triphosphohydrolase domain-like"/>
    <property type="match status" value="1"/>
</dbReference>
<accession>A0A347TM34</accession>
<dbReference type="KEGG" id="amar:AMRN_1939"/>
<dbReference type="SUPFAM" id="SSF109604">
    <property type="entry name" value="HD-domain/PDEase-like"/>
    <property type="match status" value="1"/>
</dbReference>
<gene>
    <name evidence="3" type="primary">dgt</name>
    <name evidence="3" type="ORF">AMRN_1939</name>
    <name evidence="4" type="ORF">CPH92_08440</name>
</gene>
<evidence type="ECO:0000313" key="4">
    <source>
        <dbReference type="EMBL" id="PHO15130.1"/>
    </source>
</evidence>
<dbReference type="InterPro" id="IPR003607">
    <property type="entry name" value="HD/PDEase_dom"/>
</dbReference>
<dbReference type="InterPro" id="IPR006261">
    <property type="entry name" value="dGTPase"/>
</dbReference>
<dbReference type="EMBL" id="CP032101">
    <property type="protein sequence ID" value="AXX87662.1"/>
    <property type="molecule type" value="Genomic_DNA"/>
</dbReference>
<dbReference type="Pfam" id="PF13286">
    <property type="entry name" value="HD_assoc"/>
    <property type="match status" value="1"/>
</dbReference>
<keyword evidence="5" id="KW-1185">Reference proteome</keyword>
<dbReference type="InterPro" id="IPR026875">
    <property type="entry name" value="PHydrolase_assoc_dom"/>
</dbReference>
<dbReference type="Proteomes" id="UP000264693">
    <property type="component" value="Chromosome"/>
</dbReference>
<evidence type="ECO:0000259" key="2">
    <source>
        <dbReference type="PROSITE" id="PS51831"/>
    </source>
</evidence>
<dbReference type="InterPro" id="IPR023293">
    <property type="entry name" value="dGTP_triP_hydro_central_sf"/>
</dbReference>
<dbReference type="GO" id="GO:0008832">
    <property type="term" value="F:dGTPase activity"/>
    <property type="evidence" value="ECO:0007669"/>
    <property type="project" value="UniProtKB-EC"/>
</dbReference>
<dbReference type="InterPro" id="IPR006674">
    <property type="entry name" value="HD_domain"/>
</dbReference>
<evidence type="ECO:0000256" key="1">
    <source>
        <dbReference type="ARBA" id="ARBA00022801"/>
    </source>
</evidence>
<dbReference type="AlphaFoldDB" id="A0A347TM34"/>
<dbReference type="PROSITE" id="PS51831">
    <property type="entry name" value="HD"/>
    <property type="match status" value="1"/>
</dbReference>
<proteinExistence type="predicted"/>
<reference evidence="4" key="2">
    <citation type="submission" date="2017-09" db="EMBL/GenBank/DDBJ databases">
        <authorList>
            <person name="Perez-Cataluna A."/>
            <person name="Figueras M.J."/>
            <person name="Salas-Masso N."/>
        </authorList>
    </citation>
    <scope>NUCLEOTIDE SEQUENCE</scope>
    <source>
        <strain evidence="4">CECT 7727</strain>
    </source>
</reference>
<dbReference type="PANTHER" id="PTHR11373:SF32">
    <property type="entry name" value="DEOXYGUANOSINETRIPHOSPHATE TRIPHOSPHOHYDROLASE"/>
    <property type="match status" value="1"/>
</dbReference>
<dbReference type="InterPro" id="IPR050135">
    <property type="entry name" value="dGTPase-like"/>
</dbReference>
<reference evidence="5" key="1">
    <citation type="submission" date="2017-09" db="EMBL/GenBank/DDBJ databases">
        <title>Arcobacter canalis sp. nov., a new species isolated from a water canal contaminated with urban sewage.</title>
        <authorList>
            <person name="Perez-Cataluna A."/>
            <person name="Salas-Masso N."/>
            <person name="Figueras M.J."/>
        </authorList>
    </citation>
    <scope>NUCLEOTIDE SEQUENCE [LARGE SCALE GENOMIC DNA]</scope>
    <source>
        <strain evidence="5">CECT 7727</strain>
    </source>
</reference>
<dbReference type="InterPro" id="IPR027432">
    <property type="entry name" value="dGTP_triphosphohydrolase_C"/>
</dbReference>
<dbReference type="PANTHER" id="PTHR11373">
    <property type="entry name" value="DEOXYNUCLEOSIDE TRIPHOSPHATE TRIPHOSPHOHYDROLASE"/>
    <property type="match status" value="1"/>
</dbReference>
<dbReference type="CDD" id="cd00077">
    <property type="entry name" value="HDc"/>
    <property type="match status" value="1"/>
</dbReference>
<protein>
    <submittedName>
        <fullName evidence="4">DGTPase</fullName>
    </submittedName>
    <submittedName>
        <fullName evidence="3">dGTP triphosphohydrolase</fullName>
        <ecNumber evidence="3">3.1.5.1</ecNumber>
    </submittedName>
</protein>
<dbReference type="Gene3D" id="1.10.3410.10">
    <property type="entry name" value="putative deoxyguanosinetriphosphate triphosphohydrolase like domain"/>
    <property type="match status" value="1"/>
</dbReference>
<evidence type="ECO:0000313" key="5">
    <source>
        <dbReference type="Proteomes" id="UP000224740"/>
    </source>
</evidence>
<dbReference type="EC" id="3.1.5.1" evidence="3"/>
<feature type="domain" description="HD" evidence="2">
    <location>
        <begin position="58"/>
        <end position="252"/>
    </location>
</feature>
<dbReference type="GO" id="GO:0006203">
    <property type="term" value="P:dGTP catabolic process"/>
    <property type="evidence" value="ECO:0007669"/>
    <property type="project" value="TreeGrafter"/>
</dbReference>
<name>A0A347TM34_9BACT</name>
<dbReference type="EMBL" id="NXAO01000036">
    <property type="protein sequence ID" value="PHO15130.1"/>
    <property type="molecule type" value="Genomic_DNA"/>
</dbReference>
<sequence length="489" mass="57178">MINYTKKLNTSREIYPIDDIEVSVESDRGRIISTPAFRRLQKRTQVFPLELNAAVRSRLTHSIEVQQNSRYIARTILEKIKKENKIKTYHLENLENAFISTAEMSSLVHDIGNPPFGHFAELSINDWMKNIGVKCLDKLYENISEKNLNLKQMLVEDITNFDGNAQAIRIIKYLQRLNLSYSQTASVLKYTRGAFEKKPESNDKLNYLKKKPGFYYSEKEFVKKVCDALEIKQGCRFPLTYIMEAADDISYLTADIEDAVDKGVFTLDDLYRYINEECKKVNEKYKKDETFLLDLINKYYKKAKEQEEEPYQFNLFLTLTRANLINYLVKYVADVYLQNHQEIFDGSFNKALLDFDKANKYSLAIEVLQNISIKYIYNNREKQALELKGHTILHGLLNCYKPLLELSSSDFKKLVLKQKIDCFVSSRLIGRLSSKHIVAYSKAIEELNSEDKQRYNLLEWYYRARLIIDYVSGMTDDFALDEYKTLTAS</sequence>
<dbReference type="Proteomes" id="UP000224740">
    <property type="component" value="Unassembled WGS sequence"/>
</dbReference>
<evidence type="ECO:0000313" key="3">
    <source>
        <dbReference type="EMBL" id="AXX87662.1"/>
    </source>
</evidence>
<dbReference type="NCBIfam" id="NF003429">
    <property type="entry name" value="PRK04926.1"/>
    <property type="match status" value="1"/>
</dbReference>
<evidence type="ECO:0000313" key="6">
    <source>
        <dbReference type="Proteomes" id="UP000264693"/>
    </source>
</evidence>
<dbReference type="Pfam" id="PF01966">
    <property type="entry name" value="HD"/>
    <property type="match status" value="1"/>
</dbReference>
<dbReference type="RefSeq" id="WP_099311295.1">
    <property type="nucleotide sequence ID" value="NZ_CP032101.1"/>
</dbReference>
<dbReference type="NCBIfam" id="TIGR01353">
    <property type="entry name" value="dGTP_triPase"/>
    <property type="match status" value="1"/>
</dbReference>
<reference evidence="3 6" key="3">
    <citation type="submission" date="2018-08" db="EMBL/GenBank/DDBJ databases">
        <title>Complete genome of the Arcobacter marinus type strain JCM 15502.</title>
        <authorList>
            <person name="Miller W.G."/>
            <person name="Yee E."/>
            <person name="Huynh S."/>
            <person name="Parker C.T."/>
        </authorList>
    </citation>
    <scope>NUCLEOTIDE SEQUENCE [LARGE SCALE GENOMIC DNA]</scope>
    <source>
        <strain evidence="3 6">JCM 15502</strain>
    </source>
</reference>
<keyword evidence="1 3" id="KW-0378">Hydrolase</keyword>
<dbReference type="Gene3D" id="1.10.3210.10">
    <property type="entry name" value="Hypothetical protein af1432"/>
    <property type="match status" value="1"/>
</dbReference>
<dbReference type="SMART" id="SM00471">
    <property type="entry name" value="HDc"/>
    <property type="match status" value="1"/>
</dbReference>
<organism evidence="3 6">
    <name type="scientific">Malaciobacter marinus</name>
    <dbReference type="NCBI Taxonomy" id="505249"/>
    <lineage>
        <taxon>Bacteria</taxon>
        <taxon>Pseudomonadati</taxon>
        <taxon>Campylobacterota</taxon>
        <taxon>Epsilonproteobacteria</taxon>
        <taxon>Campylobacterales</taxon>
        <taxon>Arcobacteraceae</taxon>
        <taxon>Malaciobacter</taxon>
    </lineage>
</organism>